<feature type="region of interest" description="Disordered" evidence="3">
    <location>
        <begin position="53"/>
        <end position="82"/>
    </location>
</feature>
<dbReference type="RefSeq" id="WP_090635360.1">
    <property type="nucleotide sequence ID" value="NZ_CVRB01000003.1"/>
</dbReference>
<dbReference type="Proteomes" id="UP000199087">
    <property type="component" value="Unassembled WGS sequence"/>
</dbReference>
<name>A0A0U1NYL6_9BACI</name>
<dbReference type="Pfam" id="PF00144">
    <property type="entry name" value="Beta-lactamase"/>
    <property type="match status" value="1"/>
</dbReference>
<dbReference type="SUPFAM" id="SSF56601">
    <property type="entry name" value="beta-lactamase/transpeptidase-like"/>
    <property type="match status" value="1"/>
</dbReference>
<organism evidence="5 6">
    <name type="scientific">Neobacillus massiliamazoniensis</name>
    <dbReference type="NCBI Taxonomy" id="1499688"/>
    <lineage>
        <taxon>Bacteria</taxon>
        <taxon>Bacillati</taxon>
        <taxon>Bacillota</taxon>
        <taxon>Bacilli</taxon>
        <taxon>Bacillales</taxon>
        <taxon>Bacillaceae</taxon>
        <taxon>Neobacillus</taxon>
    </lineage>
</organism>
<keyword evidence="6" id="KW-1185">Reference proteome</keyword>
<accession>A0A0U1NYL6</accession>
<reference evidence="6" key="1">
    <citation type="submission" date="2015-05" db="EMBL/GenBank/DDBJ databases">
        <authorList>
            <person name="Urmite Genomes"/>
        </authorList>
    </citation>
    <scope>NUCLEOTIDE SEQUENCE [LARGE SCALE GENOMIC DNA]</scope>
    <source>
        <strain evidence="6">LF1</strain>
    </source>
</reference>
<evidence type="ECO:0000313" key="6">
    <source>
        <dbReference type="Proteomes" id="UP000199087"/>
    </source>
</evidence>
<protein>
    <submittedName>
        <fullName evidence="5">Beta-lactamase</fullName>
    </submittedName>
</protein>
<evidence type="ECO:0000256" key="2">
    <source>
        <dbReference type="ARBA" id="ARBA00023136"/>
    </source>
</evidence>
<dbReference type="InterPro" id="IPR001466">
    <property type="entry name" value="Beta-lactam-related"/>
</dbReference>
<comment type="subcellular location">
    <subcellularLocation>
        <location evidence="1">Membrane</location>
    </subcellularLocation>
</comment>
<dbReference type="EMBL" id="CVRB01000003">
    <property type="protein sequence ID" value="CRK83073.1"/>
    <property type="molecule type" value="Genomic_DNA"/>
</dbReference>
<evidence type="ECO:0000313" key="5">
    <source>
        <dbReference type="EMBL" id="CRK83073.1"/>
    </source>
</evidence>
<evidence type="ECO:0000259" key="4">
    <source>
        <dbReference type="Pfam" id="PF00144"/>
    </source>
</evidence>
<evidence type="ECO:0000256" key="3">
    <source>
        <dbReference type="SAM" id="MobiDB-lite"/>
    </source>
</evidence>
<gene>
    <name evidence="5" type="ORF">BN000_03030</name>
</gene>
<dbReference type="GO" id="GO:0016020">
    <property type="term" value="C:membrane"/>
    <property type="evidence" value="ECO:0007669"/>
    <property type="project" value="UniProtKB-SubCell"/>
</dbReference>
<keyword evidence="2" id="KW-0472">Membrane</keyword>
<sequence>MGEFRSERLQQSRRRKRRRLKPVIKQFFVLFLIGALTVPTYKIVTHFMDENSKKSKPAKTGLQVSKKEPQPEKTPEKQPEKVVATKMEDVNNSPAIDDYLKSLNFNGTALVVKNDKVMIDKGYGSADMEKKVPNNAETVFYIGSISKVFVSTAIMQLQEQGKLNVNDLLSKYIPDFPNGNKITLYHLLTHTSGIPEHQETNVKISHDDLIKKIGQGQLKFQPGTDWLYSDSNYAILAYILEKQTGESLESYVTEHVFKKAGLTHTGFGDAYYQEPYPSKGYKLKDGAMVSPSLPDMSQLFGCGDIYTTPYDMYLFDKSLYSGKLISENSLKQFFTPFKHNYAFGLYNDPGSYSDHGVLPGWNCLNSFSKNGTIYVVLLSNVQNGVKSLGVVNNQIYMLLKGIN</sequence>
<dbReference type="STRING" id="1499688.BN000_03030"/>
<feature type="compositionally biased region" description="Basic and acidic residues" evidence="3">
    <location>
        <begin position="65"/>
        <end position="80"/>
    </location>
</feature>
<evidence type="ECO:0000256" key="1">
    <source>
        <dbReference type="ARBA" id="ARBA00004370"/>
    </source>
</evidence>
<dbReference type="OrthoDB" id="9803467at2"/>
<dbReference type="PANTHER" id="PTHR46825">
    <property type="entry name" value="D-ALANYL-D-ALANINE-CARBOXYPEPTIDASE/ENDOPEPTIDASE AMPH"/>
    <property type="match status" value="1"/>
</dbReference>
<dbReference type="PANTHER" id="PTHR46825:SF11">
    <property type="entry name" value="PENICILLIN-BINDING PROTEIN 4"/>
    <property type="match status" value="1"/>
</dbReference>
<feature type="domain" description="Beta-lactamase-related" evidence="4">
    <location>
        <begin position="98"/>
        <end position="382"/>
    </location>
</feature>
<proteinExistence type="predicted"/>
<dbReference type="Gene3D" id="3.40.710.10">
    <property type="entry name" value="DD-peptidase/beta-lactamase superfamily"/>
    <property type="match status" value="1"/>
</dbReference>
<dbReference type="InterPro" id="IPR012338">
    <property type="entry name" value="Beta-lactam/transpept-like"/>
</dbReference>
<dbReference type="InterPro" id="IPR050491">
    <property type="entry name" value="AmpC-like"/>
</dbReference>
<dbReference type="AlphaFoldDB" id="A0A0U1NYL6"/>